<feature type="transmembrane region" description="Helical" evidence="8">
    <location>
        <begin position="469"/>
        <end position="490"/>
    </location>
</feature>
<keyword evidence="3" id="KW-0813">Transport</keyword>
<feature type="transmembrane region" description="Helical" evidence="8">
    <location>
        <begin position="188"/>
        <end position="209"/>
    </location>
</feature>
<dbReference type="PROSITE" id="PS01303">
    <property type="entry name" value="BCCT"/>
    <property type="match status" value="1"/>
</dbReference>
<proteinExistence type="inferred from homology"/>
<dbReference type="PANTHER" id="PTHR30047">
    <property type="entry name" value="HIGH-AFFINITY CHOLINE TRANSPORT PROTEIN-RELATED"/>
    <property type="match status" value="1"/>
</dbReference>
<comment type="similarity">
    <text evidence="2">Belongs to the BCCT transporter (TC 2.A.15) family.</text>
</comment>
<feature type="transmembrane region" description="Helical" evidence="8">
    <location>
        <begin position="49"/>
        <end position="68"/>
    </location>
</feature>
<keyword evidence="5 8" id="KW-0812">Transmembrane</keyword>
<feature type="transmembrane region" description="Helical" evidence="8">
    <location>
        <begin position="89"/>
        <end position="108"/>
    </location>
</feature>
<feature type="transmembrane region" description="Helical" evidence="8">
    <location>
        <begin position="260"/>
        <end position="279"/>
    </location>
</feature>
<dbReference type="RefSeq" id="WP_025803241.1">
    <property type="nucleotide sequence ID" value="NZ_CP053842.1"/>
</dbReference>
<dbReference type="EMBL" id="CP063078">
    <property type="protein sequence ID" value="QOQ86781.1"/>
    <property type="molecule type" value="Genomic_DNA"/>
</dbReference>
<name>A0A7M1LEL5_9BACT</name>
<dbReference type="InterPro" id="IPR000060">
    <property type="entry name" value="BCCT_transptr"/>
</dbReference>
<evidence type="ECO:0000313" key="10">
    <source>
        <dbReference type="Proteomes" id="UP000594749"/>
    </source>
</evidence>
<evidence type="ECO:0000256" key="7">
    <source>
        <dbReference type="ARBA" id="ARBA00023136"/>
    </source>
</evidence>
<protein>
    <submittedName>
        <fullName evidence="9">BCCT family transporter</fullName>
    </submittedName>
</protein>
<feature type="transmembrane region" description="Helical" evidence="8">
    <location>
        <begin position="345"/>
        <end position="363"/>
    </location>
</feature>
<dbReference type="PANTHER" id="PTHR30047:SF7">
    <property type="entry name" value="HIGH-AFFINITY CHOLINE TRANSPORT PROTEIN"/>
    <property type="match status" value="1"/>
</dbReference>
<dbReference type="NCBIfam" id="TIGR00842">
    <property type="entry name" value="bcct"/>
    <property type="match status" value="1"/>
</dbReference>
<comment type="subcellular location">
    <subcellularLocation>
        <location evidence="1">Cell membrane</location>
        <topology evidence="1">Multi-pass membrane protein</topology>
    </subcellularLocation>
</comment>
<feature type="transmembrane region" description="Helical" evidence="8">
    <location>
        <begin position="137"/>
        <end position="160"/>
    </location>
</feature>
<feature type="transmembrane region" description="Helical" evidence="8">
    <location>
        <begin position="444"/>
        <end position="463"/>
    </location>
</feature>
<reference evidence="9 10" key="1">
    <citation type="submission" date="2020-10" db="EMBL/GenBank/DDBJ databases">
        <title>Campylobacter and Helicobacter PacBio genomes.</title>
        <authorList>
            <person name="Lane C."/>
        </authorList>
    </citation>
    <scope>NUCLEOTIDE SEQUENCE [LARGE SCALE GENOMIC DNA]</scope>
    <source>
        <strain evidence="9 10">2016D-0077</strain>
    </source>
</reference>
<dbReference type="AlphaFoldDB" id="A0A7M1LEL5"/>
<gene>
    <name evidence="9" type="ORF">IMC76_06055</name>
</gene>
<keyword evidence="7 8" id="KW-0472">Membrane</keyword>
<organism evidence="9 10">
    <name type="scientific">Campylobacter corcagiensis</name>
    <dbReference type="NCBI Taxonomy" id="1448857"/>
    <lineage>
        <taxon>Bacteria</taxon>
        <taxon>Pseudomonadati</taxon>
        <taxon>Campylobacterota</taxon>
        <taxon>Epsilonproteobacteria</taxon>
        <taxon>Campylobacterales</taxon>
        <taxon>Campylobacteraceae</taxon>
        <taxon>Campylobacter</taxon>
    </lineage>
</organism>
<sequence length="646" mass="71908">MNLKKEFNPSVFYTTVICLSVLLLLALVFKESFLAVAKSAQIFITETFSWFYILSAAIILLACIFLMFSRYGDIKLGPDHAKPSYKNGSWFAMLFAAGMGIGLMFFGVSEPLMHYITPPSAEPETIEAAKKAITITFFHWGLNAWAIYGIIAIILAFFAYRHNLPLTLRSAFYPIVGDKIYGRFGDMIDVFAAVATLCGVATSLGYGVLQINAGFSYLFGITMTTGMQISIIAIITVFVTLSATSGVDKGIKILSNTNMILAVLLVLFILVLGNTTYLFKSILENTGNYITSFIGDNLNLYAYDKQKDSWLGGWTVFYWAWWLSWSPFVGMFIARISRGRTIREFVVGVLFVPTGFTFIWMTVFGNSAFDLVIGQNFTALVDAVNKDASLALFVFLEKFPLSSVLSGIAIFMIALFFITSADSAAMVIDMLCSNGKDDTPKWQKLFWCVTIGLVAAILLYAGGLDALQTIAILSAFPFTIALMGCMYGLFKALRIDSEKKQTQSVRNLPLNIGSSKRWQDRLKDIIDTPDKDDALEFLEDTIKPAFNEIVDEFKKNSLEAKIVEDKAKSKIHILVGLGDEASFIYGIKLLSSTSPDYADGDNYYRADVYLAEGGQGYDILGWSKPAVINDIIEQYRKHMHFLHRTR</sequence>
<dbReference type="Pfam" id="PF02028">
    <property type="entry name" value="BCCT"/>
    <property type="match status" value="1"/>
</dbReference>
<dbReference type="GO" id="GO:0022857">
    <property type="term" value="F:transmembrane transporter activity"/>
    <property type="evidence" value="ECO:0007669"/>
    <property type="project" value="InterPro"/>
</dbReference>
<keyword evidence="4" id="KW-1003">Cell membrane</keyword>
<dbReference type="InterPro" id="IPR018093">
    <property type="entry name" value="BCCT_CS"/>
</dbReference>
<accession>A0A7M1LEL5</accession>
<evidence type="ECO:0000256" key="6">
    <source>
        <dbReference type="ARBA" id="ARBA00022989"/>
    </source>
</evidence>
<feature type="transmembrane region" description="Helical" evidence="8">
    <location>
        <begin position="408"/>
        <end position="432"/>
    </location>
</feature>
<evidence type="ECO:0000256" key="1">
    <source>
        <dbReference type="ARBA" id="ARBA00004651"/>
    </source>
</evidence>
<feature type="transmembrane region" description="Helical" evidence="8">
    <location>
        <begin position="12"/>
        <end position="29"/>
    </location>
</feature>
<evidence type="ECO:0000256" key="3">
    <source>
        <dbReference type="ARBA" id="ARBA00022448"/>
    </source>
</evidence>
<keyword evidence="10" id="KW-1185">Reference proteome</keyword>
<keyword evidence="6 8" id="KW-1133">Transmembrane helix</keyword>
<dbReference type="OrthoDB" id="9775735at2"/>
<dbReference type="GO" id="GO:0005886">
    <property type="term" value="C:plasma membrane"/>
    <property type="evidence" value="ECO:0007669"/>
    <property type="project" value="UniProtKB-SubCell"/>
</dbReference>
<dbReference type="Proteomes" id="UP000594749">
    <property type="component" value="Chromosome"/>
</dbReference>
<evidence type="ECO:0000256" key="8">
    <source>
        <dbReference type="SAM" id="Phobius"/>
    </source>
</evidence>
<feature type="transmembrane region" description="Helical" evidence="8">
    <location>
        <begin position="215"/>
        <end position="239"/>
    </location>
</feature>
<evidence type="ECO:0000256" key="4">
    <source>
        <dbReference type="ARBA" id="ARBA00022475"/>
    </source>
</evidence>
<feature type="transmembrane region" description="Helical" evidence="8">
    <location>
        <begin position="316"/>
        <end position="333"/>
    </location>
</feature>
<evidence type="ECO:0000256" key="2">
    <source>
        <dbReference type="ARBA" id="ARBA00005658"/>
    </source>
</evidence>
<evidence type="ECO:0000313" key="9">
    <source>
        <dbReference type="EMBL" id="QOQ86781.1"/>
    </source>
</evidence>
<evidence type="ECO:0000256" key="5">
    <source>
        <dbReference type="ARBA" id="ARBA00022692"/>
    </source>
</evidence>